<keyword evidence="2" id="KW-1185">Reference proteome</keyword>
<accession>A0ACC4E2G2</accession>
<reference evidence="1" key="1">
    <citation type="submission" date="2024-12" db="EMBL/GenBank/DDBJ databases">
        <title>Comparative genomics and development of molecular markers within Purpureocillium lilacinum and among Purpureocillium species.</title>
        <authorList>
            <person name="Yeh Z.-Y."/>
            <person name="Ni N.-T."/>
            <person name="Lo P.-H."/>
            <person name="Mushyakhwo K."/>
            <person name="Lin C.-F."/>
            <person name="Nai Y.-S."/>
        </authorList>
    </citation>
    <scope>NUCLEOTIDE SEQUENCE</scope>
    <source>
        <strain evidence="1">NCHU-NPUST-175</strain>
    </source>
</reference>
<evidence type="ECO:0000313" key="2">
    <source>
        <dbReference type="Proteomes" id="UP001638806"/>
    </source>
</evidence>
<evidence type="ECO:0000313" key="1">
    <source>
        <dbReference type="EMBL" id="KAL3961841.1"/>
    </source>
</evidence>
<name>A0ACC4E2G2_PURLI</name>
<gene>
    <name evidence="1" type="ORF">ACCO45_003364</name>
</gene>
<dbReference type="Proteomes" id="UP001638806">
    <property type="component" value="Unassembled WGS sequence"/>
</dbReference>
<comment type="caution">
    <text evidence="1">The sequence shown here is derived from an EMBL/GenBank/DDBJ whole genome shotgun (WGS) entry which is preliminary data.</text>
</comment>
<protein>
    <submittedName>
        <fullName evidence="1">Uncharacterized protein</fullName>
    </submittedName>
</protein>
<proteinExistence type="predicted"/>
<dbReference type="EMBL" id="JBGNUJ010000003">
    <property type="protein sequence ID" value="KAL3961841.1"/>
    <property type="molecule type" value="Genomic_DNA"/>
</dbReference>
<sequence>MDHRPQAWGRPRDDVYGSYDASFMQSNNGPKQATQQPIVTGTSVIAIKFSDGVVIAADNLATCAPSVHIERDREKREKALTTTPPPNSLVRLPRALHRRQAPPPLRQLLRRRLLGRRLRHAVPRPPPHRPRPQRGLRRHLPRRRLPPAPQRRQPPPLPRQAPLPPPLQVRPLWNHVLVAGLDDAGAPFLAAADLLGSTYSSPSLATGFGSMLAQPIMRRYVPDEESAKKLSREQAVDIIKECMKVLFYRDARSLDKYSIAVVTKDGVELKTDEQLEKQSWAFAERIKGYGTQTV</sequence>
<organism evidence="1 2">
    <name type="scientific">Purpureocillium lilacinum</name>
    <name type="common">Paecilomyces lilacinus</name>
    <dbReference type="NCBI Taxonomy" id="33203"/>
    <lineage>
        <taxon>Eukaryota</taxon>
        <taxon>Fungi</taxon>
        <taxon>Dikarya</taxon>
        <taxon>Ascomycota</taxon>
        <taxon>Pezizomycotina</taxon>
        <taxon>Sordariomycetes</taxon>
        <taxon>Hypocreomycetidae</taxon>
        <taxon>Hypocreales</taxon>
        <taxon>Ophiocordycipitaceae</taxon>
        <taxon>Purpureocillium</taxon>
    </lineage>
</organism>